<feature type="domain" description="THIF-type NAD/FAD binding fold" evidence="1">
    <location>
        <begin position="121"/>
        <end position="318"/>
    </location>
</feature>
<evidence type="ECO:0000259" key="1">
    <source>
        <dbReference type="Pfam" id="PF00899"/>
    </source>
</evidence>
<sequence length="350" mass="37375">MTRPRVKPEHRPYRLDNGTIRIGGEIYGLASEIEDPNGHAWHALQLMDGTRTRGEIVTALADRCPNSAELVTTLLDSGHVEDASAAPPAELAPDELDRYARNAAYFRWASLRPREPSWAPQLLLKRARVVVLGLGGTGSHAAWALTAAGVGAVHCVDGDRVELSNLNRQTLYGEEDVGRPKVDVATERLRAVNSHVEVTGENRRIGSPAELAGLITGFDVLALCADEPREPDGIRRWANRACAAAGIPWVGGGYEGPQLSVGVFAPGFPCYECLRAEGERQGRMTDSGWPGVLSTSGGLSGLLTAHAVISLLTGIPDVAPGYAYGLNLVAPDDQIFVRFPARDGCDVCSA</sequence>
<name>A0ABW4G4Q2_9ACTN</name>
<dbReference type="Pfam" id="PF00899">
    <property type="entry name" value="ThiF"/>
    <property type="match status" value="1"/>
</dbReference>
<proteinExistence type="predicted"/>
<evidence type="ECO:0000313" key="3">
    <source>
        <dbReference type="Proteomes" id="UP001597097"/>
    </source>
</evidence>
<dbReference type="Proteomes" id="UP001597097">
    <property type="component" value="Unassembled WGS sequence"/>
</dbReference>
<dbReference type="InterPro" id="IPR000594">
    <property type="entry name" value="ThiF_NAD_FAD-bd"/>
</dbReference>
<dbReference type="InterPro" id="IPR045886">
    <property type="entry name" value="ThiF/MoeB/HesA"/>
</dbReference>
<comment type="caution">
    <text evidence="2">The sequence shown here is derived from an EMBL/GenBank/DDBJ whole genome shotgun (WGS) entry which is preliminary data.</text>
</comment>
<dbReference type="RefSeq" id="WP_219534809.1">
    <property type="nucleotide sequence ID" value="NZ_JAHKRM010000023.1"/>
</dbReference>
<dbReference type="EMBL" id="JBHUCM010000010">
    <property type="protein sequence ID" value="MFD1537360.1"/>
    <property type="molecule type" value="Genomic_DNA"/>
</dbReference>
<accession>A0ABW4G4Q2</accession>
<reference evidence="3" key="1">
    <citation type="journal article" date="2019" name="Int. J. Syst. Evol. Microbiol.">
        <title>The Global Catalogue of Microorganisms (GCM) 10K type strain sequencing project: providing services to taxonomists for standard genome sequencing and annotation.</title>
        <authorList>
            <consortium name="The Broad Institute Genomics Platform"/>
            <consortium name="The Broad Institute Genome Sequencing Center for Infectious Disease"/>
            <person name="Wu L."/>
            <person name="Ma J."/>
        </authorList>
    </citation>
    <scope>NUCLEOTIDE SEQUENCE [LARGE SCALE GENOMIC DNA]</scope>
    <source>
        <strain evidence="3">CGMCC 1.15399</strain>
    </source>
</reference>
<dbReference type="CDD" id="cd00757">
    <property type="entry name" value="ThiF_MoeB_HesA_family"/>
    <property type="match status" value="1"/>
</dbReference>
<organism evidence="2 3">
    <name type="scientific">Nonomuraea guangzhouensis</name>
    <dbReference type="NCBI Taxonomy" id="1291555"/>
    <lineage>
        <taxon>Bacteria</taxon>
        <taxon>Bacillati</taxon>
        <taxon>Actinomycetota</taxon>
        <taxon>Actinomycetes</taxon>
        <taxon>Streptosporangiales</taxon>
        <taxon>Streptosporangiaceae</taxon>
        <taxon>Nonomuraea</taxon>
    </lineage>
</organism>
<evidence type="ECO:0000313" key="2">
    <source>
        <dbReference type="EMBL" id="MFD1537360.1"/>
    </source>
</evidence>
<gene>
    <name evidence="2" type="ORF">ACFSJ0_09965</name>
</gene>
<dbReference type="PANTHER" id="PTHR10953">
    <property type="entry name" value="UBIQUITIN-ACTIVATING ENZYME E1"/>
    <property type="match status" value="1"/>
</dbReference>
<keyword evidence="3" id="KW-1185">Reference proteome</keyword>
<protein>
    <submittedName>
        <fullName evidence="2">HesA/MoeB/ThiF family protein</fullName>
    </submittedName>
</protein>
<dbReference type="PANTHER" id="PTHR10953:SF102">
    <property type="entry name" value="ADENYLYLTRANSFERASE AND SULFURTRANSFERASE MOCS3"/>
    <property type="match status" value="1"/>
</dbReference>